<evidence type="ECO:0000256" key="3">
    <source>
        <dbReference type="ARBA" id="ARBA00022692"/>
    </source>
</evidence>
<dbReference type="InterPro" id="IPR002524">
    <property type="entry name" value="Cation_efflux"/>
</dbReference>
<evidence type="ECO:0000256" key="7">
    <source>
        <dbReference type="SAM" id="MobiDB-lite"/>
    </source>
</evidence>
<dbReference type="SUPFAM" id="SSF161111">
    <property type="entry name" value="Cation efflux protein transmembrane domain-like"/>
    <property type="match status" value="1"/>
</dbReference>
<dbReference type="GO" id="GO:0016020">
    <property type="term" value="C:membrane"/>
    <property type="evidence" value="ECO:0007669"/>
    <property type="project" value="UniProtKB-SubCell"/>
</dbReference>
<proteinExistence type="inferred from homology"/>
<keyword evidence="3 8" id="KW-0812">Transmembrane</keyword>
<feature type="transmembrane region" description="Helical" evidence="8">
    <location>
        <begin position="7"/>
        <end position="26"/>
    </location>
</feature>
<feature type="transmembrane region" description="Helical" evidence="8">
    <location>
        <begin position="77"/>
        <end position="96"/>
    </location>
</feature>
<evidence type="ECO:0000256" key="4">
    <source>
        <dbReference type="ARBA" id="ARBA00022833"/>
    </source>
</evidence>
<feature type="domain" description="Cation efflux protein transmembrane" evidence="9">
    <location>
        <begin position="164"/>
        <end position="214"/>
    </location>
</feature>
<dbReference type="InterPro" id="IPR027469">
    <property type="entry name" value="Cation_efflux_TMD_sf"/>
</dbReference>
<evidence type="ECO:0000256" key="6">
    <source>
        <dbReference type="ARBA" id="ARBA00023136"/>
    </source>
</evidence>
<accession>A0A9N9NCM3</accession>
<dbReference type="OrthoDB" id="9944568at2759"/>
<dbReference type="AlphaFoldDB" id="A0A9N9NCM3"/>
<dbReference type="Pfam" id="PF01545">
    <property type="entry name" value="Cation_efflux"/>
    <property type="match status" value="2"/>
</dbReference>
<evidence type="ECO:0000256" key="1">
    <source>
        <dbReference type="ARBA" id="ARBA00004141"/>
    </source>
</evidence>
<comment type="caution">
    <text evidence="10">The sequence shown here is derived from an EMBL/GenBank/DDBJ whole genome shotgun (WGS) entry which is preliminary data.</text>
</comment>
<evidence type="ECO:0000256" key="5">
    <source>
        <dbReference type="ARBA" id="ARBA00022989"/>
    </source>
</evidence>
<keyword evidence="6 8" id="KW-0472">Membrane</keyword>
<protein>
    <submittedName>
        <fullName evidence="10">7641_t:CDS:1</fullName>
    </submittedName>
</protein>
<keyword evidence="5 8" id="KW-1133">Transmembrane helix</keyword>
<name>A0A9N9NCM3_9GLOM</name>
<comment type="subcellular location">
    <subcellularLocation>
        <location evidence="1">Membrane</location>
        <topology evidence="1">Multi-pass membrane protein</topology>
    </subcellularLocation>
</comment>
<dbReference type="PANTHER" id="PTHR45820:SF4">
    <property type="entry name" value="ZINC TRANSPORTER 63C, ISOFORM F"/>
    <property type="match status" value="1"/>
</dbReference>
<dbReference type="GO" id="GO:0005385">
    <property type="term" value="F:zinc ion transmembrane transporter activity"/>
    <property type="evidence" value="ECO:0007669"/>
    <property type="project" value="TreeGrafter"/>
</dbReference>
<dbReference type="EMBL" id="CAJVPY010010646">
    <property type="protein sequence ID" value="CAG8720530.1"/>
    <property type="molecule type" value="Genomic_DNA"/>
</dbReference>
<sequence>MVLSRTIRIYIVIFLTGVFFFAEIIIGYWTNSLALVTDSFHMLNDLISYLIALYAFKLASATTSSSRYSYGRQRAEVLGGFINGVLLLSLCLNIFIEAIQRFFVGQEHSHHGHSHSQHLPSTTLERMSTIDAHEDYSIEIQERDETNRSSHEAHAHKHENSHSHLHDNHSHKDHNMKGVFLHVLGDALGNIGVIASALFIRYTNFEWRHYADPAV</sequence>
<evidence type="ECO:0000313" key="10">
    <source>
        <dbReference type="EMBL" id="CAG8720530.1"/>
    </source>
</evidence>
<comment type="similarity">
    <text evidence="2">Belongs to the cation diffusion facilitator (CDF) transporter (TC 2.A.4) family. SLC30A subfamily.</text>
</comment>
<dbReference type="Proteomes" id="UP000789405">
    <property type="component" value="Unassembled WGS sequence"/>
</dbReference>
<evidence type="ECO:0000259" key="9">
    <source>
        <dbReference type="Pfam" id="PF01545"/>
    </source>
</evidence>
<feature type="domain" description="Cation efflux protein transmembrane" evidence="9">
    <location>
        <begin position="10"/>
        <end position="117"/>
    </location>
</feature>
<evidence type="ECO:0000256" key="2">
    <source>
        <dbReference type="ARBA" id="ARBA00008873"/>
    </source>
</evidence>
<feature type="non-terminal residue" evidence="10">
    <location>
        <position position="215"/>
    </location>
</feature>
<keyword evidence="4" id="KW-0862">Zinc</keyword>
<dbReference type="NCBIfam" id="TIGR01297">
    <property type="entry name" value="CDF"/>
    <property type="match status" value="1"/>
</dbReference>
<gene>
    <name evidence="10" type="ORF">DERYTH_LOCUS14288</name>
</gene>
<keyword evidence="11" id="KW-1185">Reference proteome</keyword>
<dbReference type="InterPro" id="IPR058533">
    <property type="entry name" value="Cation_efflux_TM"/>
</dbReference>
<organism evidence="10 11">
    <name type="scientific">Dentiscutata erythropus</name>
    <dbReference type="NCBI Taxonomy" id="1348616"/>
    <lineage>
        <taxon>Eukaryota</taxon>
        <taxon>Fungi</taxon>
        <taxon>Fungi incertae sedis</taxon>
        <taxon>Mucoromycota</taxon>
        <taxon>Glomeromycotina</taxon>
        <taxon>Glomeromycetes</taxon>
        <taxon>Diversisporales</taxon>
        <taxon>Gigasporaceae</taxon>
        <taxon>Dentiscutata</taxon>
    </lineage>
</organism>
<dbReference type="PANTHER" id="PTHR45820">
    <property type="entry name" value="FI23527P1"/>
    <property type="match status" value="1"/>
</dbReference>
<dbReference type="GO" id="GO:0006882">
    <property type="term" value="P:intracellular zinc ion homeostasis"/>
    <property type="evidence" value="ECO:0007669"/>
    <property type="project" value="TreeGrafter"/>
</dbReference>
<feature type="region of interest" description="Disordered" evidence="7">
    <location>
        <begin position="142"/>
        <end position="171"/>
    </location>
</feature>
<evidence type="ECO:0000313" key="11">
    <source>
        <dbReference type="Proteomes" id="UP000789405"/>
    </source>
</evidence>
<feature type="transmembrane region" description="Helical" evidence="8">
    <location>
        <begin position="179"/>
        <end position="200"/>
    </location>
</feature>
<evidence type="ECO:0000256" key="8">
    <source>
        <dbReference type="SAM" id="Phobius"/>
    </source>
</evidence>
<reference evidence="10" key="1">
    <citation type="submission" date="2021-06" db="EMBL/GenBank/DDBJ databases">
        <authorList>
            <person name="Kallberg Y."/>
            <person name="Tangrot J."/>
            <person name="Rosling A."/>
        </authorList>
    </citation>
    <scope>NUCLEOTIDE SEQUENCE</scope>
    <source>
        <strain evidence="10">MA453B</strain>
    </source>
</reference>
<dbReference type="Gene3D" id="1.20.1510.10">
    <property type="entry name" value="Cation efflux protein transmembrane domain"/>
    <property type="match status" value="1"/>
</dbReference>